<dbReference type="GeneID" id="106587318"/>
<reference evidence="4" key="1">
    <citation type="journal article" date="2021" name="Front. Genet.">
        <title>A de novo Full-Length mRNA Transcriptome Generated From Hybrid-Corrected PacBio Long-Reads Improves the Transcript Annotation and Identifies Thousands of Novel Splice Variants in Atlantic Salmon.</title>
        <authorList>
            <person name="Ramberg S."/>
            <person name="Hoyheim B."/>
            <person name="Ostbye T.K."/>
            <person name="Andreassen R."/>
        </authorList>
    </citation>
    <scope>NUCLEOTIDE SEQUENCE</scope>
</reference>
<protein>
    <submittedName>
        <fullName evidence="4">Uncharacterized protein</fullName>
    </submittedName>
</protein>
<gene>
    <name evidence="4" type="primary">LOC106587318</name>
</gene>
<dbReference type="AlphaFoldDB" id="A0A1S3PTQ9"/>
<accession>A0A1S3PTQ9</accession>
<proteinExistence type="predicted"/>
<organism evidence="3 4">
    <name type="scientific">Salmo salar</name>
    <name type="common">Atlantic salmon</name>
    <dbReference type="NCBI Taxonomy" id="8030"/>
    <lineage>
        <taxon>Eukaryota</taxon>
        <taxon>Metazoa</taxon>
        <taxon>Chordata</taxon>
        <taxon>Craniata</taxon>
        <taxon>Vertebrata</taxon>
        <taxon>Euteleostomi</taxon>
        <taxon>Actinopterygii</taxon>
        <taxon>Neopterygii</taxon>
        <taxon>Teleostei</taxon>
        <taxon>Protacanthopterygii</taxon>
        <taxon>Salmoniformes</taxon>
        <taxon>Salmonidae</taxon>
        <taxon>Salmoninae</taxon>
        <taxon>Salmo</taxon>
    </lineage>
</organism>
<reference evidence="4" key="2">
    <citation type="submission" date="2025-08" db="UniProtKB">
        <authorList>
            <consortium name="RefSeq"/>
        </authorList>
    </citation>
    <scope>IDENTIFICATION</scope>
</reference>
<evidence type="ECO:0000256" key="1">
    <source>
        <dbReference type="SAM" id="MobiDB-lite"/>
    </source>
</evidence>
<evidence type="ECO:0000256" key="2">
    <source>
        <dbReference type="SAM" id="Phobius"/>
    </source>
</evidence>
<feature type="transmembrane region" description="Helical" evidence="2">
    <location>
        <begin position="51"/>
        <end position="74"/>
    </location>
</feature>
<keyword evidence="2" id="KW-0472">Membrane</keyword>
<feature type="region of interest" description="Disordered" evidence="1">
    <location>
        <begin position="88"/>
        <end position="107"/>
    </location>
</feature>
<name>A0A1S3PTQ9_SALSA</name>
<keyword evidence="2" id="KW-0812">Transmembrane</keyword>
<dbReference type="RefSeq" id="XP_014031072.1">
    <property type="nucleotide sequence ID" value="XM_014175597.2"/>
</dbReference>
<evidence type="ECO:0000313" key="3">
    <source>
        <dbReference type="Proteomes" id="UP001652741"/>
    </source>
</evidence>
<dbReference type="OrthoDB" id="8878507at2759"/>
<keyword evidence="3" id="KW-1185">Reference proteome</keyword>
<keyword evidence="2" id="KW-1133">Transmembrane helix</keyword>
<dbReference type="Proteomes" id="UP001652741">
    <property type="component" value="Unplaced"/>
</dbReference>
<evidence type="ECO:0000313" key="4">
    <source>
        <dbReference type="RefSeq" id="XP_014031072.1"/>
    </source>
</evidence>
<sequence length="165" mass="18402">MENQSTLHVLKNRKGHWKVITNVTVTVNGEFNNHTNRNDTASLYPPGDPYITAYEVGALFISCLFVTAIVIVMMKNTRISQAESHTLRMKREQDGEETLNSDCSPYAEGRGEDEGLYSLLKLTEVRDPVTAQNGAEEHAAVAVETYSVVMLNTEYEAFDPQATQT</sequence>